<sequence>MNPSDQLHDRGSHRRIARAIVSSRLRVRHAPSRYSRVVTFSATPVRLMRLSA</sequence>
<accession>A0A850PNW1</accession>
<gene>
    <name evidence="1" type="ORF">HLY00_463</name>
</gene>
<protein>
    <submittedName>
        <fullName evidence="1">Uncharacterized protein</fullName>
    </submittedName>
</protein>
<organism evidence="1 2">
    <name type="scientific">Mycolicibacterium hippocampi</name>
    <dbReference type="NCBI Taxonomy" id="659824"/>
    <lineage>
        <taxon>Bacteria</taxon>
        <taxon>Bacillati</taxon>
        <taxon>Actinomycetota</taxon>
        <taxon>Actinomycetes</taxon>
        <taxon>Mycobacteriales</taxon>
        <taxon>Mycobacteriaceae</taxon>
        <taxon>Mycolicibacterium</taxon>
    </lineage>
</organism>
<reference evidence="1 2" key="1">
    <citation type="submission" date="2020-05" db="EMBL/GenBank/DDBJ databases">
        <title>Draft genome sequence of Mycobacterium hippocampi DL, isolated from European seabass, Dicentrarchus labrax, reared in fish farms.</title>
        <authorList>
            <person name="Stathopoulou P."/>
            <person name="Asimakis E."/>
            <person name="Tzokas K."/>
            <person name="Batargias C."/>
            <person name="Tsiamis G."/>
        </authorList>
    </citation>
    <scope>NUCLEOTIDE SEQUENCE [LARGE SCALE GENOMIC DNA]</scope>
    <source>
        <strain evidence="1 2">DL</strain>
    </source>
</reference>
<evidence type="ECO:0000313" key="1">
    <source>
        <dbReference type="EMBL" id="NVN49356.1"/>
    </source>
</evidence>
<dbReference type="EMBL" id="JABFYL010000014">
    <property type="protein sequence ID" value="NVN49356.1"/>
    <property type="molecule type" value="Genomic_DNA"/>
</dbReference>
<dbReference type="Proteomes" id="UP000570517">
    <property type="component" value="Unassembled WGS sequence"/>
</dbReference>
<name>A0A850PNW1_9MYCO</name>
<evidence type="ECO:0000313" key="2">
    <source>
        <dbReference type="Proteomes" id="UP000570517"/>
    </source>
</evidence>
<comment type="caution">
    <text evidence="1">The sequence shown here is derived from an EMBL/GenBank/DDBJ whole genome shotgun (WGS) entry which is preliminary data.</text>
</comment>
<dbReference type="AlphaFoldDB" id="A0A850PNW1"/>
<keyword evidence="2" id="KW-1185">Reference proteome</keyword>
<proteinExistence type="predicted"/>